<dbReference type="AlphaFoldDB" id="A0A7S0CCT3"/>
<dbReference type="Pfam" id="PF07647">
    <property type="entry name" value="SAM_2"/>
    <property type="match status" value="1"/>
</dbReference>
<dbReference type="SUPFAM" id="SSF47769">
    <property type="entry name" value="SAM/Pointed domain"/>
    <property type="match status" value="1"/>
</dbReference>
<feature type="domain" description="SAM" evidence="1">
    <location>
        <begin position="12"/>
        <end position="76"/>
    </location>
</feature>
<evidence type="ECO:0000313" key="2">
    <source>
        <dbReference type="EMBL" id="CAD8418131.1"/>
    </source>
</evidence>
<sequence length="224" mass="24913">MSEYDLKDPSKWSTKQLCAYLKKDGVSGDITATFAEQNIDGSIAYTLTEAHLQEMGVKSIGDRQQILRKIEVLKKSAKLSERTAVLWQGQGPFHTTFVGKLMKTCCYCCPEPQIKYKLVGNTYSETTIWKGGIGPNMLRDCQCCCGDTEDVDNVDLTQVQDIDSTTVPANCCEKCFCCGVDYTVITINTKNDKEDKTIEISKSAGKEAYLKINNQVENGQPMAR</sequence>
<dbReference type="InterPro" id="IPR001660">
    <property type="entry name" value="SAM"/>
</dbReference>
<accession>A0A7S0CCT3</accession>
<gene>
    <name evidence="2" type="ORF">PINE0816_LOCUS14266</name>
</gene>
<dbReference type="InterPro" id="IPR013761">
    <property type="entry name" value="SAM/pointed_sf"/>
</dbReference>
<evidence type="ECO:0000259" key="1">
    <source>
        <dbReference type="PROSITE" id="PS50105"/>
    </source>
</evidence>
<protein>
    <recommendedName>
        <fullName evidence="1">SAM domain-containing protein</fullName>
    </recommendedName>
</protein>
<organism evidence="2">
    <name type="scientific">Proboscia inermis</name>
    <dbReference type="NCBI Taxonomy" id="420281"/>
    <lineage>
        <taxon>Eukaryota</taxon>
        <taxon>Sar</taxon>
        <taxon>Stramenopiles</taxon>
        <taxon>Ochrophyta</taxon>
        <taxon>Bacillariophyta</taxon>
        <taxon>Coscinodiscophyceae</taxon>
        <taxon>Rhizosoleniophycidae</taxon>
        <taxon>Rhizosoleniales</taxon>
        <taxon>Rhizosoleniaceae</taxon>
        <taxon>Proboscia</taxon>
    </lineage>
</organism>
<proteinExistence type="predicted"/>
<name>A0A7S0CCT3_9STRA</name>
<dbReference type="SMART" id="SM00454">
    <property type="entry name" value="SAM"/>
    <property type="match status" value="1"/>
</dbReference>
<dbReference type="Gene3D" id="1.10.150.50">
    <property type="entry name" value="Transcription Factor, Ets-1"/>
    <property type="match status" value="1"/>
</dbReference>
<dbReference type="PROSITE" id="PS50105">
    <property type="entry name" value="SAM_DOMAIN"/>
    <property type="match status" value="1"/>
</dbReference>
<dbReference type="EMBL" id="HBEL01030559">
    <property type="protein sequence ID" value="CAD8418131.1"/>
    <property type="molecule type" value="Transcribed_RNA"/>
</dbReference>
<reference evidence="2" key="1">
    <citation type="submission" date="2021-01" db="EMBL/GenBank/DDBJ databases">
        <authorList>
            <person name="Corre E."/>
            <person name="Pelletier E."/>
            <person name="Niang G."/>
            <person name="Scheremetjew M."/>
            <person name="Finn R."/>
            <person name="Kale V."/>
            <person name="Holt S."/>
            <person name="Cochrane G."/>
            <person name="Meng A."/>
            <person name="Brown T."/>
            <person name="Cohen L."/>
        </authorList>
    </citation>
    <scope>NUCLEOTIDE SEQUENCE</scope>
    <source>
        <strain evidence="2">CCAP1064/1</strain>
    </source>
</reference>